<sequence length="49" mass="5501">MYYSVPQPSPVVMTGFFYVGKGPSGVSEEALHRMPSRLMQIAVYSRYSV</sequence>
<organism evidence="1 2">
    <name type="scientific">Paenibacillus pabuli</name>
    <dbReference type="NCBI Taxonomy" id="1472"/>
    <lineage>
        <taxon>Bacteria</taxon>
        <taxon>Bacillati</taxon>
        <taxon>Bacillota</taxon>
        <taxon>Bacilli</taxon>
        <taxon>Bacillales</taxon>
        <taxon>Paenibacillaceae</taxon>
        <taxon>Paenibacillus</taxon>
    </lineage>
</organism>
<dbReference type="EMBL" id="QGTZ01000016">
    <property type="protein sequence ID" value="PWW33990.1"/>
    <property type="molecule type" value="Genomic_DNA"/>
</dbReference>
<comment type="caution">
    <text evidence="1">The sequence shown here is derived from an EMBL/GenBank/DDBJ whole genome shotgun (WGS) entry which is preliminary data.</text>
</comment>
<evidence type="ECO:0000313" key="2">
    <source>
        <dbReference type="Proteomes" id="UP000247078"/>
    </source>
</evidence>
<reference evidence="1 2" key="1">
    <citation type="submission" date="2018-05" db="EMBL/GenBank/DDBJ databases">
        <title>Freshwater and sediment microbial communities from various areas in North America, analyzing microbe dynamics in response to fracking.</title>
        <authorList>
            <person name="Lamendella R."/>
        </authorList>
    </citation>
    <scope>NUCLEOTIDE SEQUENCE [LARGE SCALE GENOMIC DNA]</scope>
    <source>
        <strain evidence="1 2">DB-3</strain>
    </source>
</reference>
<protein>
    <submittedName>
        <fullName evidence="1">Uncharacterized protein</fullName>
    </submittedName>
</protein>
<dbReference type="AlphaFoldDB" id="A0A855Y2B6"/>
<accession>A0A855Y2B6</accession>
<dbReference type="Proteomes" id="UP000247078">
    <property type="component" value="Unassembled WGS sequence"/>
</dbReference>
<evidence type="ECO:0000313" key="1">
    <source>
        <dbReference type="EMBL" id="PWW33990.1"/>
    </source>
</evidence>
<proteinExistence type="predicted"/>
<gene>
    <name evidence="1" type="ORF">DET56_11641</name>
</gene>
<name>A0A855Y2B6_9BACL</name>